<gene>
    <name evidence="1" type="ORF">Sps_01466</name>
</gene>
<organism evidence="1 2">
    <name type="scientific">Shewanella psychrophila</name>
    <dbReference type="NCBI Taxonomy" id="225848"/>
    <lineage>
        <taxon>Bacteria</taxon>
        <taxon>Pseudomonadati</taxon>
        <taxon>Pseudomonadota</taxon>
        <taxon>Gammaproteobacteria</taxon>
        <taxon>Alteromonadales</taxon>
        <taxon>Shewanellaceae</taxon>
        <taxon>Shewanella</taxon>
    </lineage>
</organism>
<accession>A0A1S6HM94</accession>
<dbReference type="EMBL" id="CP014782">
    <property type="protein sequence ID" value="AQS36632.1"/>
    <property type="molecule type" value="Genomic_DNA"/>
</dbReference>
<reference evidence="1 2" key="1">
    <citation type="submission" date="2016-03" db="EMBL/GenBank/DDBJ databases">
        <title>Complete genome sequence of Shewanella psychrophila WP2, a deep sea bacterium isolated from west Pacific sediment.</title>
        <authorList>
            <person name="Xu G."/>
            <person name="Jian H."/>
        </authorList>
    </citation>
    <scope>NUCLEOTIDE SEQUENCE [LARGE SCALE GENOMIC DNA]</scope>
    <source>
        <strain evidence="1 2">WP2</strain>
    </source>
</reference>
<name>A0A1S6HM94_9GAMM</name>
<proteinExistence type="predicted"/>
<dbReference type="Proteomes" id="UP000189545">
    <property type="component" value="Chromosome"/>
</dbReference>
<dbReference type="RefSeq" id="WP_077751921.1">
    <property type="nucleotide sequence ID" value="NZ_CP014782.1"/>
</dbReference>
<dbReference type="KEGG" id="spsw:Sps_01466"/>
<protein>
    <submittedName>
        <fullName evidence="1">Uncharacterized protein</fullName>
    </submittedName>
</protein>
<keyword evidence="2" id="KW-1185">Reference proteome</keyword>
<evidence type="ECO:0000313" key="1">
    <source>
        <dbReference type="EMBL" id="AQS36632.1"/>
    </source>
</evidence>
<dbReference type="STRING" id="225848.Sps_01466"/>
<dbReference type="AlphaFoldDB" id="A0A1S6HM94"/>
<sequence>MLLNELFVGTYWIGAFTEFFITAIDKSALIFSVIVSTLYSLSITELSELSGVVIGGGAFIVSWWYKHHKLSLLKSKLRENQPLEDIFEEEER</sequence>
<evidence type="ECO:0000313" key="2">
    <source>
        <dbReference type="Proteomes" id="UP000189545"/>
    </source>
</evidence>